<reference evidence="2 3" key="1">
    <citation type="submission" date="2016-06" db="EMBL/GenBank/DDBJ databases">
        <title>The Draft Genome Sequence and Annotation of the Desert Woodrat Neotoma lepida.</title>
        <authorList>
            <person name="Campbell M."/>
            <person name="Oakeson K.F."/>
            <person name="Yandell M."/>
            <person name="Halpert J.R."/>
            <person name="Dearing D."/>
        </authorList>
    </citation>
    <scope>NUCLEOTIDE SEQUENCE [LARGE SCALE GENOMIC DNA]</scope>
    <source>
        <strain evidence="2">417</strain>
        <tissue evidence="2">Liver</tissue>
    </source>
</reference>
<accession>A0A1A6FUF3</accession>
<dbReference type="AlphaFoldDB" id="A0A1A6FUF3"/>
<dbReference type="GO" id="GO:0004839">
    <property type="term" value="F:ubiquitin activating enzyme activity"/>
    <property type="evidence" value="ECO:0007669"/>
    <property type="project" value="TreeGrafter"/>
</dbReference>
<dbReference type="InterPro" id="IPR042063">
    <property type="entry name" value="Ubi_acti_E1_SCCH"/>
</dbReference>
<dbReference type="InterPro" id="IPR045886">
    <property type="entry name" value="ThiF/MoeB/HesA"/>
</dbReference>
<name>A0A1A6FUF3_NEOLE</name>
<dbReference type="InterPro" id="IPR035985">
    <property type="entry name" value="Ubiquitin-activating_enz"/>
</dbReference>
<protein>
    <submittedName>
        <fullName evidence="2">Uncharacterized protein</fullName>
    </submittedName>
</protein>
<evidence type="ECO:0000256" key="1">
    <source>
        <dbReference type="ARBA" id="ARBA00022598"/>
    </source>
</evidence>
<dbReference type="OrthoDB" id="10252231at2759"/>
<evidence type="ECO:0000313" key="2">
    <source>
        <dbReference type="EMBL" id="OBS57200.1"/>
    </source>
</evidence>
<gene>
    <name evidence="2" type="ORF">A6R68_11676</name>
</gene>
<dbReference type="STRING" id="56216.A0A1A6FUF3"/>
<dbReference type="PANTHER" id="PTHR10953:SF4">
    <property type="entry name" value="UBIQUITIN-ACTIVATING ENZYME E1 C-TERMINAL DOMAIN-CONTAINING PROTEIN"/>
    <property type="match status" value="1"/>
</dbReference>
<sequence>MSSSLFHESLLLLLCDINLNIREYSHQNQVVPETELSKMMTSSKTWMVWPMLWTVWMSVSMESSEDRRDYAFVHELHLCIKPNPLLESGTLGTKGNVQVVVPFLTESYSSSQDPPEISIPMCTQKNFPNTIEHTLQQAGIHPLDIMAAVQYSLGLQRPQTWAHCMTWAYQ</sequence>
<proteinExistence type="predicted"/>
<comment type="caution">
    <text evidence="2">The sequence shown here is derived from an EMBL/GenBank/DDBJ whole genome shotgun (WGS) entry which is preliminary data.</text>
</comment>
<dbReference type="GO" id="GO:0005737">
    <property type="term" value="C:cytoplasm"/>
    <property type="evidence" value="ECO:0007669"/>
    <property type="project" value="TreeGrafter"/>
</dbReference>
<organism evidence="2 3">
    <name type="scientific">Neotoma lepida</name>
    <name type="common">Desert woodrat</name>
    <dbReference type="NCBI Taxonomy" id="56216"/>
    <lineage>
        <taxon>Eukaryota</taxon>
        <taxon>Metazoa</taxon>
        <taxon>Chordata</taxon>
        <taxon>Craniata</taxon>
        <taxon>Vertebrata</taxon>
        <taxon>Euteleostomi</taxon>
        <taxon>Mammalia</taxon>
        <taxon>Eutheria</taxon>
        <taxon>Euarchontoglires</taxon>
        <taxon>Glires</taxon>
        <taxon>Rodentia</taxon>
        <taxon>Myomorpha</taxon>
        <taxon>Muroidea</taxon>
        <taxon>Cricetidae</taxon>
        <taxon>Neotominae</taxon>
        <taxon>Neotoma</taxon>
    </lineage>
</organism>
<dbReference type="EMBL" id="LZPO01117333">
    <property type="protein sequence ID" value="OBS57200.1"/>
    <property type="molecule type" value="Genomic_DNA"/>
</dbReference>
<feature type="non-terminal residue" evidence="2">
    <location>
        <position position="170"/>
    </location>
</feature>
<dbReference type="GO" id="GO:0006974">
    <property type="term" value="P:DNA damage response"/>
    <property type="evidence" value="ECO:0007669"/>
    <property type="project" value="TreeGrafter"/>
</dbReference>
<dbReference type="Proteomes" id="UP000092124">
    <property type="component" value="Unassembled WGS sequence"/>
</dbReference>
<dbReference type="PANTHER" id="PTHR10953">
    <property type="entry name" value="UBIQUITIN-ACTIVATING ENZYME E1"/>
    <property type="match status" value="1"/>
</dbReference>
<evidence type="ECO:0000313" key="3">
    <source>
        <dbReference type="Proteomes" id="UP000092124"/>
    </source>
</evidence>
<dbReference type="Gene3D" id="3.40.50.720">
    <property type="entry name" value="NAD(P)-binding Rossmann-like Domain"/>
    <property type="match status" value="1"/>
</dbReference>
<dbReference type="Gene3D" id="1.10.10.2660">
    <property type="entry name" value="Ubiquitin-activating enzyme E1, SCCH domain"/>
    <property type="match status" value="1"/>
</dbReference>
<dbReference type="SUPFAM" id="SSF69572">
    <property type="entry name" value="Activating enzymes of the ubiquitin-like proteins"/>
    <property type="match status" value="1"/>
</dbReference>
<keyword evidence="3" id="KW-1185">Reference proteome</keyword>
<dbReference type="GO" id="GO:0006511">
    <property type="term" value="P:ubiquitin-dependent protein catabolic process"/>
    <property type="evidence" value="ECO:0007669"/>
    <property type="project" value="TreeGrafter"/>
</dbReference>
<dbReference type="GO" id="GO:0005634">
    <property type="term" value="C:nucleus"/>
    <property type="evidence" value="ECO:0007669"/>
    <property type="project" value="TreeGrafter"/>
</dbReference>
<keyword evidence="1" id="KW-0436">Ligase</keyword>